<sequence>MFNSIHSWSATAESKMNDLAISMKDRWIPWIDRSIEGGILLFIFLFPVKEFIISNDAISLIKWMALYLPFGLWILKMVLRKDSSLVRTPIDRPILLYTIVVVASVFYSIDRIETLAGIRGSYLKAIVLYLVVLNNFQTKEKVKRLAVTFAVSFVVTIGVGFYNYEIGQYNIAGGIIAFENRNHNTMGKILGGSFPFLLLAFSAVKRPIWKGIAILLILLGLFAIFMTLSRATWAGAVFAFLIWGMHQNWKKVMTAAMILFLFILFSFGPDSVAQRFALLETQINTISNRTPIWEVAFQEFKERPLLGYGYGLNIFEKVYEDGRTGQPEEAMKVTHEHNLFFALLIQNGIIGMVLYFWIFIRTLILIYKMILSTAVGSDREILVVIFSGMIGEYFIHALADRNNVGNLALPLWAMLALAMAVWNRIGQGAPNHSPAHRVESRLVEVK</sequence>
<name>A0A7X6DPH2_9BACT</name>
<evidence type="ECO:0000256" key="1">
    <source>
        <dbReference type="ARBA" id="ARBA00004141"/>
    </source>
</evidence>
<feature type="transmembrane region" description="Helical" evidence="5">
    <location>
        <begin position="252"/>
        <end position="269"/>
    </location>
</feature>
<keyword evidence="8" id="KW-1185">Reference proteome</keyword>
<feature type="transmembrane region" description="Helical" evidence="5">
    <location>
        <begin position="145"/>
        <end position="164"/>
    </location>
</feature>
<feature type="transmembrane region" description="Helical" evidence="5">
    <location>
        <begin position="339"/>
        <end position="360"/>
    </location>
</feature>
<keyword evidence="3 5" id="KW-1133">Transmembrane helix</keyword>
<organism evidence="7 8">
    <name type="scientific">Candidatus Manganitrophus noduliformans</name>
    <dbReference type="NCBI Taxonomy" id="2606439"/>
    <lineage>
        <taxon>Bacteria</taxon>
        <taxon>Pseudomonadati</taxon>
        <taxon>Nitrospirota</taxon>
        <taxon>Nitrospiria</taxon>
        <taxon>Candidatus Troglogloeales</taxon>
        <taxon>Candidatus Manganitrophaceae</taxon>
        <taxon>Candidatus Manganitrophus</taxon>
    </lineage>
</organism>
<dbReference type="PANTHER" id="PTHR37422">
    <property type="entry name" value="TEICHURONIC ACID BIOSYNTHESIS PROTEIN TUAE"/>
    <property type="match status" value="1"/>
</dbReference>
<protein>
    <recommendedName>
        <fullName evidence="6">O-antigen ligase-related domain-containing protein</fullName>
    </recommendedName>
</protein>
<reference evidence="7 8" key="1">
    <citation type="journal article" date="2020" name="Nature">
        <title>Bacterial chemolithoautotrophy via manganese oxidation.</title>
        <authorList>
            <person name="Yu H."/>
            <person name="Leadbetter J.R."/>
        </authorList>
    </citation>
    <scope>NUCLEOTIDE SEQUENCE [LARGE SCALE GENOMIC DNA]</scope>
    <source>
        <strain evidence="7 8">Mn-1</strain>
    </source>
</reference>
<dbReference type="AlphaFoldDB" id="A0A7X6DPH2"/>
<dbReference type="GO" id="GO:0016020">
    <property type="term" value="C:membrane"/>
    <property type="evidence" value="ECO:0007669"/>
    <property type="project" value="UniProtKB-SubCell"/>
</dbReference>
<accession>A0A7X6DPH2</accession>
<feature type="transmembrane region" description="Helical" evidence="5">
    <location>
        <begin position="60"/>
        <end position="78"/>
    </location>
</feature>
<comment type="subcellular location">
    <subcellularLocation>
        <location evidence="1">Membrane</location>
        <topology evidence="1">Multi-pass membrane protein</topology>
    </subcellularLocation>
</comment>
<evidence type="ECO:0000256" key="4">
    <source>
        <dbReference type="ARBA" id="ARBA00023136"/>
    </source>
</evidence>
<evidence type="ECO:0000313" key="8">
    <source>
        <dbReference type="Proteomes" id="UP000534783"/>
    </source>
</evidence>
<dbReference type="Pfam" id="PF04932">
    <property type="entry name" value="Wzy_C"/>
    <property type="match status" value="1"/>
</dbReference>
<feature type="transmembrane region" description="Helical" evidence="5">
    <location>
        <begin position="115"/>
        <end position="133"/>
    </location>
</feature>
<feature type="transmembrane region" description="Helical" evidence="5">
    <location>
        <begin position="381"/>
        <end position="399"/>
    </location>
</feature>
<dbReference type="Proteomes" id="UP000534783">
    <property type="component" value="Unassembled WGS sequence"/>
</dbReference>
<dbReference type="InterPro" id="IPR051533">
    <property type="entry name" value="WaaL-like"/>
</dbReference>
<dbReference type="PANTHER" id="PTHR37422:SF13">
    <property type="entry name" value="LIPOPOLYSACCHARIDE BIOSYNTHESIS PROTEIN PA4999-RELATED"/>
    <property type="match status" value="1"/>
</dbReference>
<feature type="domain" description="O-antigen ligase-related" evidence="6">
    <location>
        <begin position="216"/>
        <end position="356"/>
    </location>
</feature>
<evidence type="ECO:0000313" key="7">
    <source>
        <dbReference type="EMBL" id="NKE70977.1"/>
    </source>
</evidence>
<evidence type="ECO:0000259" key="6">
    <source>
        <dbReference type="Pfam" id="PF04932"/>
    </source>
</evidence>
<comment type="caution">
    <text evidence="7">The sequence shown here is derived from an EMBL/GenBank/DDBJ whole genome shotgun (WGS) entry which is preliminary data.</text>
</comment>
<keyword evidence="4 5" id="KW-0472">Membrane</keyword>
<evidence type="ECO:0000256" key="5">
    <source>
        <dbReference type="SAM" id="Phobius"/>
    </source>
</evidence>
<feature type="transmembrane region" description="Helical" evidence="5">
    <location>
        <begin position="212"/>
        <end position="245"/>
    </location>
</feature>
<proteinExistence type="predicted"/>
<gene>
    <name evidence="7" type="ORF">MNODULE_09530</name>
</gene>
<dbReference type="EMBL" id="VTOW01000002">
    <property type="protein sequence ID" value="NKE70977.1"/>
    <property type="molecule type" value="Genomic_DNA"/>
</dbReference>
<keyword evidence="2 5" id="KW-0812">Transmembrane</keyword>
<feature type="transmembrane region" description="Helical" evidence="5">
    <location>
        <begin position="90"/>
        <end position="109"/>
    </location>
</feature>
<dbReference type="InterPro" id="IPR007016">
    <property type="entry name" value="O-antigen_ligase-rel_domated"/>
</dbReference>
<evidence type="ECO:0000256" key="2">
    <source>
        <dbReference type="ARBA" id="ARBA00022692"/>
    </source>
</evidence>
<feature type="transmembrane region" description="Helical" evidence="5">
    <location>
        <begin position="405"/>
        <end position="422"/>
    </location>
</feature>
<evidence type="ECO:0000256" key="3">
    <source>
        <dbReference type="ARBA" id="ARBA00022989"/>
    </source>
</evidence>